<dbReference type="SUPFAM" id="SSF48371">
    <property type="entry name" value="ARM repeat"/>
    <property type="match status" value="1"/>
</dbReference>
<dbReference type="GO" id="GO:0005929">
    <property type="term" value="C:cilium"/>
    <property type="evidence" value="ECO:0007669"/>
    <property type="project" value="TreeGrafter"/>
</dbReference>
<dbReference type="Pfam" id="PF21040">
    <property type="entry name" value="CEP104-like_TOG"/>
    <property type="match status" value="1"/>
</dbReference>
<feature type="coiled-coil region" evidence="1">
    <location>
        <begin position="160"/>
        <end position="220"/>
    </location>
</feature>
<sequence length="832" mass="93924">MTRRLECRAKLDGDFLKEGVLLSTAWISQRDMTLPIKLELVLRLRSVVERIEIIAHDLYIPQQVAIATLDDELKGAEKKLGVVHFKPATEASSQQRTIYVDVSCTVITLQINKAHEDEVTNPFHQVGLESVLVFGRYLSGAEDDIPPSRRTLSPVEMVNSKRFTEEIDELLRRVKRNKDKFVREMDFSQAKRAQLELNLLKKARGEMVALENAQSEAVKEDNFHRAVDLQDEIKTLRRNVMAFVDPRLTSNIVRSEDIHRPKNLFDKEDLKIGTPELFTAMDLSPTDSLERVKVRRASTSDTMSESSATSKISRTPSSPNVLLRTGSASSARERSAPKLKQRPSSVSSKRTNSSRSVATSASGLPRVEPWHGNKFLEKENTVVPALRDKINKSDSIEESSDASNQEEHQPLVVFKGVDYSRAVDLFGEQTARNLYSKKWQERKIGLARVQQKLESVSSTEAPKYLDCTIAILQRHLKDPLYNVYASALDLLGFVCTRYIVSHHLQRMAPNLARSIHSTIATRANDTDRRSSTTTLSTMNEILEQDKRVAKAFLTRFLKPLSRGSQRGQATIVQNAAELLGTPNDEVGSTEDALTQFGLDCLRNADPEVRSIGKKLILDVYANGRRDVIFQMVSREEQVHQHPLLRSILDDMVAINSAQARSPETSQSSISSKLPNTKSVRISDDLPRRNDYATLCRHCGANIEKSDSSTLEKHYRNICPAFTKCEGCNQVVLVMSLASHRRNDCLVRGNYRTCPRCGESIERSSFHRHVGRKDCRPVGSYATKCPLCAALVPSDDEESWKKHLTMQCKHNPRRRMSNEIKRNTFNSFESLPE</sequence>
<evidence type="ECO:0000259" key="4">
    <source>
        <dbReference type="Pfam" id="PF21039"/>
    </source>
</evidence>
<dbReference type="InterPro" id="IPR011989">
    <property type="entry name" value="ARM-like"/>
</dbReference>
<feature type="region of interest" description="Disordered" evidence="2">
    <location>
        <begin position="289"/>
        <end position="372"/>
    </location>
</feature>
<keyword evidence="1" id="KW-0175">Coiled coil</keyword>
<evidence type="ECO:0000313" key="6">
    <source>
        <dbReference type="WBParaSite" id="HCON_00057865-00001"/>
    </source>
</evidence>
<dbReference type="InterPro" id="IPR016024">
    <property type="entry name" value="ARM-type_fold"/>
</dbReference>
<reference evidence="6" key="1">
    <citation type="submission" date="2020-12" db="UniProtKB">
        <authorList>
            <consortium name="WormBaseParasite"/>
        </authorList>
    </citation>
    <scope>IDENTIFICATION</scope>
    <source>
        <strain evidence="6">MHco3</strain>
    </source>
</reference>
<dbReference type="Proteomes" id="UP000025227">
    <property type="component" value="Unplaced"/>
</dbReference>
<proteinExistence type="predicted"/>
<evidence type="ECO:0000259" key="3">
    <source>
        <dbReference type="Pfam" id="PF21038"/>
    </source>
</evidence>
<evidence type="ECO:0000313" key="5">
    <source>
        <dbReference type="Proteomes" id="UP000025227"/>
    </source>
</evidence>
<keyword evidence="5" id="KW-1185">Reference proteome</keyword>
<feature type="compositionally biased region" description="Polar residues" evidence="2">
    <location>
        <begin position="297"/>
        <end position="330"/>
    </location>
</feature>
<evidence type="ECO:0000256" key="2">
    <source>
        <dbReference type="SAM" id="MobiDB-lite"/>
    </source>
</evidence>
<dbReference type="OMA" id="WHHFCTS"/>
<dbReference type="PANTHER" id="PTHR13371">
    <property type="entry name" value="GLYCINE-, GLUTAMATE-, THIENYLCYCLOHEXYLPIPERIDINE-BINDING PROTEIN"/>
    <property type="match status" value="1"/>
</dbReference>
<dbReference type="Pfam" id="PF21038">
    <property type="entry name" value="CEP104_N"/>
    <property type="match status" value="1"/>
</dbReference>
<feature type="compositionally biased region" description="Low complexity" evidence="2">
    <location>
        <begin position="342"/>
        <end position="356"/>
    </location>
</feature>
<dbReference type="InterPro" id="IPR052607">
    <property type="entry name" value="CEP104-like"/>
</dbReference>
<dbReference type="InterPro" id="IPR048738">
    <property type="entry name" value="CEP104_Znf"/>
</dbReference>
<organism evidence="5 6">
    <name type="scientific">Haemonchus contortus</name>
    <name type="common">Barber pole worm</name>
    <dbReference type="NCBI Taxonomy" id="6289"/>
    <lineage>
        <taxon>Eukaryota</taxon>
        <taxon>Metazoa</taxon>
        <taxon>Ecdysozoa</taxon>
        <taxon>Nematoda</taxon>
        <taxon>Chromadorea</taxon>
        <taxon>Rhabditida</taxon>
        <taxon>Rhabditina</taxon>
        <taxon>Rhabditomorpha</taxon>
        <taxon>Strongyloidea</taxon>
        <taxon>Trichostrongylidae</taxon>
        <taxon>Haemonchus</taxon>
    </lineage>
</organism>
<dbReference type="AlphaFoldDB" id="A0A7I4Y784"/>
<dbReference type="WBParaSite" id="HCON_00057865-00001">
    <property type="protein sequence ID" value="HCON_00057865-00001"/>
    <property type="gene ID" value="HCON_00057865"/>
</dbReference>
<accession>A0A7I4Y784</accession>
<name>A0A7I4Y784_HAECO</name>
<dbReference type="InterPro" id="IPR048739">
    <property type="entry name" value="CEP104_N"/>
</dbReference>
<dbReference type="PANTHER" id="PTHR13371:SF0">
    <property type="entry name" value="CENTROSOMAL PROTEIN OF 104 KDA"/>
    <property type="match status" value="1"/>
</dbReference>
<dbReference type="Pfam" id="PF21039">
    <property type="entry name" value="CEP104_ZnF"/>
    <property type="match status" value="1"/>
</dbReference>
<protein>
    <submittedName>
        <fullName evidence="6">TOG domain-containing protein</fullName>
    </submittedName>
</protein>
<evidence type="ECO:0000256" key="1">
    <source>
        <dbReference type="SAM" id="Coils"/>
    </source>
</evidence>
<dbReference type="OrthoDB" id="66599at2759"/>
<feature type="domain" description="Centrosomal protein CEP104 Zn finger" evidence="4">
    <location>
        <begin position="695"/>
        <end position="804"/>
    </location>
</feature>
<feature type="domain" description="Centrosomal protein CEP104 N-terminal" evidence="3">
    <location>
        <begin position="26"/>
        <end position="135"/>
    </location>
</feature>
<dbReference type="Gene3D" id="1.25.10.10">
    <property type="entry name" value="Leucine-rich Repeat Variant"/>
    <property type="match status" value="1"/>
</dbReference>